<dbReference type="Pfam" id="PF07007">
    <property type="entry name" value="LprI"/>
    <property type="match status" value="1"/>
</dbReference>
<dbReference type="InterPro" id="IPR009739">
    <property type="entry name" value="LprI-like_N"/>
</dbReference>
<comment type="caution">
    <text evidence="3">The sequence shown here is derived from an EMBL/GenBank/DDBJ whole genome shotgun (WGS) entry which is preliminary data.</text>
</comment>
<proteinExistence type="predicted"/>
<evidence type="ECO:0000259" key="2">
    <source>
        <dbReference type="Pfam" id="PF07007"/>
    </source>
</evidence>
<dbReference type="Gene3D" id="1.20.1270.180">
    <property type="match status" value="1"/>
</dbReference>
<evidence type="ECO:0000313" key="4">
    <source>
        <dbReference type="Proteomes" id="UP001262410"/>
    </source>
</evidence>
<name>A0ABU1JTZ4_9PROT</name>
<keyword evidence="4" id="KW-1185">Reference proteome</keyword>
<sequence length="255" mass="27482">MRRAFAVIAGWLVAFGPAVAAAADAPAPSIDVQVIAATTSARNDVSLVLMVTGDGLDPSALPADSDQCDGTGYTRGEDPPEVACYKIVATENGQPVSALSYQQLFNHGTVGYLQLRYHTPVEPRYARTLRIDLSFTLGNDVVRNHNPEAGIDMAGFSSDAFPDPDNPWAPLYAFQDRRLNALYAGLTDSPQVTGDPALRSLLVKAERDWVASKEADCTAPLMPTPLEADWCRTLRTTDRINHLTLLRRSVAGATP</sequence>
<dbReference type="EMBL" id="JAVDPW010000008">
    <property type="protein sequence ID" value="MDR6292082.1"/>
    <property type="molecule type" value="Genomic_DNA"/>
</dbReference>
<gene>
    <name evidence="3" type="ORF">E9232_004620</name>
</gene>
<feature type="domain" description="Lysozyme inhibitor LprI-like N-terminal" evidence="2">
    <location>
        <begin position="172"/>
        <end position="243"/>
    </location>
</feature>
<reference evidence="3 4" key="1">
    <citation type="submission" date="2023-07" db="EMBL/GenBank/DDBJ databases">
        <title>Sorghum-associated microbial communities from plants grown in Nebraska, USA.</title>
        <authorList>
            <person name="Schachtman D."/>
        </authorList>
    </citation>
    <scope>NUCLEOTIDE SEQUENCE [LARGE SCALE GENOMIC DNA]</scope>
    <source>
        <strain evidence="3 4">584</strain>
    </source>
</reference>
<protein>
    <recommendedName>
        <fullName evidence="2">Lysozyme inhibitor LprI-like N-terminal domain-containing protein</fullName>
    </recommendedName>
</protein>
<dbReference type="Proteomes" id="UP001262410">
    <property type="component" value="Unassembled WGS sequence"/>
</dbReference>
<feature type="signal peptide" evidence="1">
    <location>
        <begin position="1"/>
        <end position="20"/>
    </location>
</feature>
<organism evidence="3 4">
    <name type="scientific">Inquilinus ginsengisoli</name>
    <dbReference type="NCBI Taxonomy" id="363840"/>
    <lineage>
        <taxon>Bacteria</taxon>
        <taxon>Pseudomonadati</taxon>
        <taxon>Pseudomonadota</taxon>
        <taxon>Alphaproteobacteria</taxon>
        <taxon>Rhodospirillales</taxon>
        <taxon>Rhodospirillaceae</taxon>
        <taxon>Inquilinus</taxon>
    </lineage>
</organism>
<evidence type="ECO:0000256" key="1">
    <source>
        <dbReference type="SAM" id="SignalP"/>
    </source>
</evidence>
<keyword evidence="1" id="KW-0732">Signal</keyword>
<evidence type="ECO:0000313" key="3">
    <source>
        <dbReference type="EMBL" id="MDR6292082.1"/>
    </source>
</evidence>
<dbReference type="RefSeq" id="WP_309797862.1">
    <property type="nucleotide sequence ID" value="NZ_JAVDPW010000008.1"/>
</dbReference>
<feature type="chain" id="PRO_5047336252" description="Lysozyme inhibitor LprI-like N-terminal domain-containing protein" evidence="1">
    <location>
        <begin position="21"/>
        <end position="255"/>
    </location>
</feature>
<accession>A0ABU1JTZ4</accession>